<dbReference type="InterPro" id="IPR036388">
    <property type="entry name" value="WH-like_DNA-bd_sf"/>
</dbReference>
<dbReference type="InterPro" id="IPR005561">
    <property type="entry name" value="ANTAR"/>
</dbReference>
<evidence type="ECO:0000259" key="5">
    <source>
        <dbReference type="PROSITE" id="PS50921"/>
    </source>
</evidence>
<sequence>MPEGAELDERLARLAGSLEAEPDPGAVLDEIVAAAVDLVPGAEEASISLVVARRLVTSPHRTGELPGRVDAIQTQTGEGPVLDAAYDEQTVRVPDVRDERRWPEFARRAYDAGAGSMLSFQLYVQGDSVAALNLYNRRAGGFGEESEEVGLAFARHAAQALVGAHERGDLPLAVASRDLIGQAEGVLMERFRIDGDGAFRVLAQASRSTDRRLRDVAQELVSTGRLAVPPEA</sequence>
<keyword evidence="1" id="KW-0808">Transferase</keyword>
<dbReference type="InterPro" id="IPR003018">
    <property type="entry name" value="GAF"/>
</dbReference>
<dbReference type="Gene3D" id="1.10.10.10">
    <property type="entry name" value="Winged helix-like DNA-binding domain superfamily/Winged helix DNA-binding domain"/>
    <property type="match status" value="1"/>
</dbReference>
<keyword evidence="7" id="KW-1185">Reference proteome</keyword>
<dbReference type="RefSeq" id="WP_204910215.1">
    <property type="nucleotide sequence ID" value="NZ_BAAAYR010000004.1"/>
</dbReference>
<accession>A0ABP6Y0N2</accession>
<dbReference type="Gene3D" id="3.30.450.40">
    <property type="match status" value="1"/>
</dbReference>
<evidence type="ECO:0000256" key="4">
    <source>
        <dbReference type="ARBA" id="ARBA00023163"/>
    </source>
</evidence>
<dbReference type="InterPro" id="IPR011006">
    <property type="entry name" value="CheY-like_superfamily"/>
</dbReference>
<dbReference type="InterPro" id="IPR012074">
    <property type="entry name" value="GAF_ANTAR"/>
</dbReference>
<organism evidence="6 7">
    <name type="scientific">Microlunatus spumicola</name>
    <dbReference type="NCBI Taxonomy" id="81499"/>
    <lineage>
        <taxon>Bacteria</taxon>
        <taxon>Bacillati</taxon>
        <taxon>Actinomycetota</taxon>
        <taxon>Actinomycetes</taxon>
        <taxon>Propionibacteriales</taxon>
        <taxon>Propionibacteriaceae</taxon>
        <taxon>Microlunatus</taxon>
    </lineage>
</organism>
<reference evidence="7" key="1">
    <citation type="journal article" date="2019" name="Int. J. Syst. Evol. Microbiol.">
        <title>The Global Catalogue of Microorganisms (GCM) 10K type strain sequencing project: providing services to taxonomists for standard genome sequencing and annotation.</title>
        <authorList>
            <consortium name="The Broad Institute Genomics Platform"/>
            <consortium name="The Broad Institute Genome Sequencing Center for Infectious Disease"/>
            <person name="Wu L."/>
            <person name="Ma J."/>
        </authorList>
    </citation>
    <scope>NUCLEOTIDE SEQUENCE [LARGE SCALE GENOMIC DNA]</scope>
    <source>
        <strain evidence="7">JCM 16540</strain>
    </source>
</reference>
<dbReference type="PIRSF" id="PIRSF036625">
    <property type="entry name" value="GAF_ANTAR"/>
    <property type="match status" value="1"/>
</dbReference>
<dbReference type="EMBL" id="BAAAYR010000004">
    <property type="protein sequence ID" value="GAA3575085.1"/>
    <property type="molecule type" value="Genomic_DNA"/>
</dbReference>
<dbReference type="Proteomes" id="UP001500767">
    <property type="component" value="Unassembled WGS sequence"/>
</dbReference>
<dbReference type="Pfam" id="PF13185">
    <property type="entry name" value="GAF_2"/>
    <property type="match status" value="1"/>
</dbReference>
<evidence type="ECO:0000313" key="7">
    <source>
        <dbReference type="Proteomes" id="UP001500767"/>
    </source>
</evidence>
<protein>
    <submittedName>
        <fullName evidence="6">GAF and ANTAR domain-containing protein</fullName>
    </submittedName>
</protein>
<dbReference type="SUPFAM" id="SSF52172">
    <property type="entry name" value="CheY-like"/>
    <property type="match status" value="1"/>
</dbReference>
<comment type="caution">
    <text evidence="6">The sequence shown here is derived from an EMBL/GenBank/DDBJ whole genome shotgun (WGS) entry which is preliminary data.</text>
</comment>
<dbReference type="SMART" id="SM01012">
    <property type="entry name" value="ANTAR"/>
    <property type="match status" value="1"/>
</dbReference>
<dbReference type="Pfam" id="PF03861">
    <property type="entry name" value="ANTAR"/>
    <property type="match status" value="1"/>
</dbReference>
<feature type="domain" description="ANTAR" evidence="5">
    <location>
        <begin position="158"/>
        <end position="221"/>
    </location>
</feature>
<evidence type="ECO:0000256" key="3">
    <source>
        <dbReference type="ARBA" id="ARBA00023015"/>
    </source>
</evidence>
<keyword evidence="3" id="KW-0805">Transcription regulation</keyword>
<dbReference type="SUPFAM" id="SSF55781">
    <property type="entry name" value="GAF domain-like"/>
    <property type="match status" value="1"/>
</dbReference>
<name>A0ABP6Y0N2_9ACTN</name>
<keyword evidence="2" id="KW-0418">Kinase</keyword>
<proteinExistence type="predicted"/>
<gene>
    <name evidence="6" type="ORF">GCM10022197_35200</name>
</gene>
<evidence type="ECO:0000256" key="2">
    <source>
        <dbReference type="ARBA" id="ARBA00022777"/>
    </source>
</evidence>
<evidence type="ECO:0000313" key="6">
    <source>
        <dbReference type="EMBL" id="GAA3575085.1"/>
    </source>
</evidence>
<dbReference type="PROSITE" id="PS50921">
    <property type="entry name" value="ANTAR"/>
    <property type="match status" value="1"/>
</dbReference>
<evidence type="ECO:0000256" key="1">
    <source>
        <dbReference type="ARBA" id="ARBA00022679"/>
    </source>
</evidence>
<dbReference type="InterPro" id="IPR029016">
    <property type="entry name" value="GAF-like_dom_sf"/>
</dbReference>
<keyword evidence="4" id="KW-0804">Transcription</keyword>